<dbReference type="InterPro" id="IPR038765">
    <property type="entry name" value="Papain-like_cys_pep_sf"/>
</dbReference>
<evidence type="ECO:0000313" key="5">
    <source>
        <dbReference type="Proteomes" id="UP001437256"/>
    </source>
</evidence>
<keyword evidence="4" id="KW-0378">Hydrolase</keyword>
<keyword evidence="1" id="KW-0853">WD repeat</keyword>
<dbReference type="GO" id="GO:0004535">
    <property type="term" value="F:poly(A)-specific ribonuclease activity"/>
    <property type="evidence" value="ECO:0007669"/>
    <property type="project" value="UniProtKB-EC"/>
</dbReference>
<dbReference type="Pfam" id="PF13423">
    <property type="entry name" value="UCH_1"/>
    <property type="match status" value="2"/>
</dbReference>
<evidence type="ECO:0000313" key="4">
    <source>
        <dbReference type="EMBL" id="KAL0070607.1"/>
    </source>
</evidence>
<feature type="compositionally biased region" description="Polar residues" evidence="2">
    <location>
        <begin position="965"/>
        <end position="975"/>
    </location>
</feature>
<accession>A0ABR3A9H1</accession>
<gene>
    <name evidence="4" type="primary">PAN2</name>
    <name evidence="4" type="ORF">AAF712_002448</name>
</gene>
<dbReference type="SUPFAM" id="SSF50998">
    <property type="entry name" value="Quinoprotein alcohol dehydrogenase-like"/>
    <property type="match status" value="1"/>
</dbReference>
<dbReference type="InterPro" id="IPR015943">
    <property type="entry name" value="WD40/YVTN_repeat-like_dom_sf"/>
</dbReference>
<dbReference type="Gene3D" id="2.130.10.10">
    <property type="entry name" value="YVTN repeat-like/Quinoprotein amine dehydrogenase"/>
    <property type="match status" value="1"/>
</dbReference>
<dbReference type="PANTHER" id="PTHR15728:SF0">
    <property type="entry name" value="PAN2-PAN3 DEADENYLATION COMPLEX CATALYTIC SUBUNIT PAN2"/>
    <property type="match status" value="1"/>
</dbReference>
<dbReference type="InterPro" id="IPR001680">
    <property type="entry name" value="WD40_rpt"/>
</dbReference>
<dbReference type="Gene3D" id="3.30.420.10">
    <property type="entry name" value="Ribonuclease H-like superfamily/Ribonuclease H"/>
    <property type="match status" value="1"/>
</dbReference>
<dbReference type="Pfam" id="PF20770">
    <property type="entry name" value="PAN2_N"/>
    <property type="match status" value="1"/>
</dbReference>
<dbReference type="Proteomes" id="UP001437256">
    <property type="component" value="Unassembled WGS sequence"/>
</dbReference>
<evidence type="ECO:0000256" key="1">
    <source>
        <dbReference type="ARBA" id="ARBA00022574"/>
    </source>
</evidence>
<dbReference type="InterPro" id="IPR028881">
    <property type="entry name" value="PAN2_UCH_dom"/>
</dbReference>
<protein>
    <submittedName>
        <fullName evidence="4">Poly(A)-specific ribonuclease</fullName>
        <ecNumber evidence="4">3.1.13.4</ecNumber>
    </submittedName>
</protein>
<proteinExistence type="predicted"/>
<dbReference type="InterPro" id="IPR012337">
    <property type="entry name" value="RNaseH-like_sf"/>
</dbReference>
<feature type="domain" description="Exonuclease" evidence="3">
    <location>
        <begin position="713"/>
        <end position="897"/>
    </location>
</feature>
<keyword evidence="5" id="KW-1185">Reference proteome</keyword>
<dbReference type="EMBL" id="JBBXMP010000006">
    <property type="protein sequence ID" value="KAL0070607.1"/>
    <property type="molecule type" value="Genomic_DNA"/>
</dbReference>
<dbReference type="SMART" id="SM00320">
    <property type="entry name" value="WD40"/>
    <property type="match status" value="3"/>
</dbReference>
<dbReference type="Gene3D" id="3.90.70.10">
    <property type="entry name" value="Cysteine proteinases"/>
    <property type="match status" value="2"/>
</dbReference>
<dbReference type="InterPro" id="IPR011047">
    <property type="entry name" value="Quinoprotein_ADH-like_sf"/>
</dbReference>
<dbReference type="InterPro" id="IPR013520">
    <property type="entry name" value="Ribonucl_H"/>
</dbReference>
<reference evidence="4 5" key="1">
    <citation type="submission" date="2024-05" db="EMBL/GenBank/DDBJ databases">
        <title>A draft genome resource for the thread blight pathogen Marasmius tenuissimus strain MS-2.</title>
        <authorList>
            <person name="Yulfo-Soto G.E."/>
            <person name="Baruah I.K."/>
            <person name="Amoako-Attah I."/>
            <person name="Bukari Y."/>
            <person name="Meinhardt L.W."/>
            <person name="Bailey B.A."/>
            <person name="Cohen S.P."/>
        </authorList>
    </citation>
    <scope>NUCLEOTIDE SEQUENCE [LARGE SCALE GENOMIC DNA]</scope>
    <source>
        <strain evidence="4 5">MS-2</strain>
    </source>
</reference>
<dbReference type="SMART" id="SM00479">
    <property type="entry name" value="EXOIII"/>
    <property type="match status" value="1"/>
</dbReference>
<dbReference type="InterPro" id="IPR048841">
    <property type="entry name" value="PAN2_N"/>
</dbReference>
<dbReference type="SUPFAM" id="SSF53098">
    <property type="entry name" value="Ribonuclease H-like"/>
    <property type="match status" value="1"/>
</dbReference>
<dbReference type="SUPFAM" id="SSF54001">
    <property type="entry name" value="Cysteine proteinases"/>
    <property type="match status" value="1"/>
</dbReference>
<dbReference type="PANTHER" id="PTHR15728">
    <property type="entry name" value="DEADENYLATION COMPLEX CATALYTIC SUBUNIT PAN2"/>
    <property type="match status" value="1"/>
</dbReference>
<dbReference type="InterPro" id="IPR050785">
    <property type="entry name" value="PAN2-PAN3_catalytic_subunit"/>
</dbReference>
<dbReference type="EC" id="3.1.13.4" evidence="4"/>
<dbReference type="Pfam" id="PF00929">
    <property type="entry name" value="RNase_T"/>
    <property type="match status" value="1"/>
</dbReference>
<feature type="region of interest" description="Disordered" evidence="2">
    <location>
        <begin position="937"/>
        <end position="975"/>
    </location>
</feature>
<feature type="region of interest" description="Disordered" evidence="2">
    <location>
        <begin position="404"/>
        <end position="434"/>
    </location>
</feature>
<comment type="caution">
    <text evidence="4">The sequence shown here is derived from an EMBL/GenBank/DDBJ whole genome shotgun (WGS) entry which is preliminary data.</text>
</comment>
<evidence type="ECO:0000256" key="2">
    <source>
        <dbReference type="SAM" id="MobiDB-lite"/>
    </source>
</evidence>
<evidence type="ECO:0000259" key="3">
    <source>
        <dbReference type="SMART" id="SM00479"/>
    </source>
</evidence>
<organism evidence="4 5">
    <name type="scientific">Marasmius tenuissimus</name>
    <dbReference type="NCBI Taxonomy" id="585030"/>
    <lineage>
        <taxon>Eukaryota</taxon>
        <taxon>Fungi</taxon>
        <taxon>Dikarya</taxon>
        <taxon>Basidiomycota</taxon>
        <taxon>Agaricomycotina</taxon>
        <taxon>Agaricomycetes</taxon>
        <taxon>Agaricomycetidae</taxon>
        <taxon>Agaricales</taxon>
        <taxon>Marasmiineae</taxon>
        <taxon>Marasmiaceae</taxon>
        <taxon>Marasmius</taxon>
    </lineage>
</organism>
<dbReference type="CDD" id="cd06143">
    <property type="entry name" value="PAN2_exo"/>
    <property type="match status" value="1"/>
</dbReference>
<sequence length="975" mass="108192">MSGFQYSLPPIVIHPFPQPVSALSFDPVSDTLWAGSGSGYVSAHHGTTGVRGVCFRAGDHPVQKIVAGDNQVRAASVGGSGVGSWAKGGMNKWYYNSASSLATFASSASSSAVAASTVDMDLLMLNAMTGSVIRQMQVPSLITQMAFSSSFLLSGGADGYLRAHDPRTGITRNGGSESSVKAHYSSIQGLETIGNFVFTIGLSLRQSHPFPDPLVKVYDLRTMRALPPIPFPAGPAFISVVPKRSSSIAVASNQGLVNIVDVTNPGAVNEFYQLNLTSYLTSIAISPTSAYLACGDAEGAVHLRSQAEDTTDVPLNGFEGRQFEWADAPEPLPNIQWDDSTPLNSIGLPHYKTQLLSAWTPQFAMSTPTYPPPPKIPLQVLNTMKINDNVAYAPLPKELRGRRNMVSAPRKSNGRFRSGKSRTGEEPETPVDLTGNEIPKKYRLVEIEYSKFGVEDFDFGFYNETEFSGLETHILNSYTNPLVQTMHYCLPIRHLAKSHIITSCPREHCLLCELGFVVRMLEDARGTNCQTSNFCKTVGCLAHAFNSIDLIDYGRESNVDYAQKIQSQRFLKPYLELNGQVGSTDDPEYAKYELRAMVLQISSSDQRPHLVSIIKVPEAEVQDPMGSPWYLFNDFVVKNISEEEALSFPDRWKVPSVLYLERVDTRETLDFSVLPDRIDPTILCQDTSISLNRDPTRIKHECLSHEELPTPGTLVAIDAEFVQMQQEDTEFKSDGTKKVIRPARLSLARVSVLRGDGPKRGLPFIDDHIHTSEAIVDYLTEFSGIKFGDLDPLQSPYTLTPLKVVYKKLRLLVDRGCIFIGHGLSKDFRIINIFVPPEQVIDTVDLYFLKARQRRLSLRFLVWFILDEHIQTETHDSIEDARSALNLYQAYHEFEEQGIFDQKLDELYKEGRQYNFKPPPLPGSQAELQDTPTKFSHMTMSPGSPQVLAYPTSTSQTPVPVPFNMNPNLVSPSPR</sequence>
<name>A0ABR3A9H1_9AGAR</name>
<dbReference type="InterPro" id="IPR036397">
    <property type="entry name" value="RNaseH_sf"/>
</dbReference>